<keyword evidence="1" id="KW-0378">Hydrolase</keyword>
<dbReference type="Proteomes" id="UP001145114">
    <property type="component" value="Unassembled WGS sequence"/>
</dbReference>
<name>A0ACC1HQ63_9FUNG</name>
<sequence length="266" mass="30187">MYPEELTKLRREARHHQRALPPAPARDISNNSSGSNRRPPPQSRPPTLVNSRDLTADQAARMEPMQLSPWEVLFLASELGCLRIVALERGGPASDSITTRELGIHELWRLYYAYYGRRSRVAQAAFIAKYAAYYYYRSKGWVVRSGLKFSADFSIYRHGPKSHHAQYIVSVKPLVAGTDVSALRHAEADETPRYGESHDEGWRLLHSTNRVCGQVKKTLISCYVDVPESIVDNSNSDARRGAPPRLDQISVQEVIVRRYNPAQDRQ</sequence>
<gene>
    <name evidence="1" type="primary">SEN2</name>
    <name evidence="1" type="ORF">EV182_004041</name>
</gene>
<reference evidence="1" key="1">
    <citation type="submission" date="2022-06" db="EMBL/GenBank/DDBJ databases">
        <title>Phylogenomic reconstructions and comparative analyses of Kickxellomycotina fungi.</title>
        <authorList>
            <person name="Reynolds N.K."/>
            <person name="Stajich J.E."/>
            <person name="Barry K."/>
            <person name="Grigoriev I.V."/>
            <person name="Crous P."/>
            <person name="Smith M.E."/>
        </authorList>
    </citation>
    <scope>NUCLEOTIDE SEQUENCE</scope>
    <source>
        <strain evidence="1">RSA 2271</strain>
    </source>
</reference>
<keyword evidence="1" id="KW-0255">Endonuclease</keyword>
<keyword evidence="1" id="KW-0456">Lyase</keyword>
<dbReference type="EMBL" id="JAMZIH010001164">
    <property type="protein sequence ID" value="KAJ1678441.1"/>
    <property type="molecule type" value="Genomic_DNA"/>
</dbReference>
<evidence type="ECO:0000313" key="1">
    <source>
        <dbReference type="EMBL" id="KAJ1678441.1"/>
    </source>
</evidence>
<accession>A0ACC1HQ63</accession>
<keyword evidence="2" id="KW-1185">Reference proteome</keyword>
<organism evidence="1 2">
    <name type="scientific">Spiromyces aspiralis</name>
    <dbReference type="NCBI Taxonomy" id="68401"/>
    <lineage>
        <taxon>Eukaryota</taxon>
        <taxon>Fungi</taxon>
        <taxon>Fungi incertae sedis</taxon>
        <taxon>Zoopagomycota</taxon>
        <taxon>Kickxellomycotina</taxon>
        <taxon>Kickxellomycetes</taxon>
        <taxon>Kickxellales</taxon>
        <taxon>Kickxellaceae</taxon>
        <taxon>Spiromyces</taxon>
    </lineage>
</organism>
<dbReference type="EC" id="4.6.1.16" evidence="1"/>
<keyword evidence="1" id="KW-0540">Nuclease</keyword>
<evidence type="ECO:0000313" key="2">
    <source>
        <dbReference type="Proteomes" id="UP001145114"/>
    </source>
</evidence>
<proteinExistence type="predicted"/>
<protein>
    <submittedName>
        <fullName evidence="1">tRNA splicing endonuclease subunit sen2</fullName>
        <ecNumber evidence="1">4.6.1.16</ecNumber>
    </submittedName>
</protein>
<comment type="caution">
    <text evidence="1">The sequence shown here is derived from an EMBL/GenBank/DDBJ whole genome shotgun (WGS) entry which is preliminary data.</text>
</comment>